<evidence type="ECO:0000256" key="2">
    <source>
        <dbReference type="ARBA" id="ARBA00010727"/>
    </source>
</evidence>
<dbReference type="FunCoup" id="G8ZX86">
    <property type="interactions" value="748"/>
</dbReference>
<feature type="compositionally biased region" description="Basic and acidic residues" evidence="6">
    <location>
        <begin position="200"/>
        <end position="212"/>
    </location>
</feature>
<keyword evidence="4" id="KW-0539">Nucleus</keyword>
<dbReference type="RefSeq" id="XP_003682441.1">
    <property type="nucleotide sequence ID" value="XM_003682393.1"/>
</dbReference>
<dbReference type="PROSITE" id="PS51257">
    <property type="entry name" value="PROKAR_LIPOPROTEIN"/>
    <property type="match status" value="1"/>
</dbReference>
<dbReference type="GeneID" id="11501825"/>
<accession>G8ZX86</accession>
<evidence type="ECO:0000313" key="7">
    <source>
        <dbReference type="EMBL" id="CCE93230.1"/>
    </source>
</evidence>
<feature type="compositionally biased region" description="Acidic residues" evidence="6">
    <location>
        <begin position="173"/>
        <end position="199"/>
    </location>
</feature>
<dbReference type="EMBL" id="HE616747">
    <property type="protein sequence ID" value="CCE93230.1"/>
    <property type="molecule type" value="Genomic_DNA"/>
</dbReference>
<dbReference type="OrthoDB" id="10258882at2759"/>
<comment type="subcellular location">
    <subcellularLocation>
        <location evidence="1">Nucleus</location>
    </subcellularLocation>
</comment>
<dbReference type="Proteomes" id="UP000005627">
    <property type="component" value="Chromosome 6"/>
</dbReference>
<dbReference type="GO" id="GO:0000727">
    <property type="term" value="P:double-strand break repair via break-induced replication"/>
    <property type="evidence" value="ECO:0007669"/>
    <property type="project" value="EnsemblFungi"/>
</dbReference>
<comment type="similarity">
    <text evidence="2">Belongs to the CDC45 family.</text>
</comment>
<reference evidence="7 8" key="1">
    <citation type="journal article" date="2011" name="Proc. Natl. Acad. Sci. U.S.A.">
        <title>Evolutionary erosion of yeast sex chromosomes by mating-type switching accidents.</title>
        <authorList>
            <person name="Gordon J.L."/>
            <person name="Armisen D."/>
            <person name="Proux-Wera E."/>
            <person name="Oheigeartaigh S.S."/>
            <person name="Byrne K.P."/>
            <person name="Wolfe K.H."/>
        </authorList>
    </citation>
    <scope>NUCLEOTIDE SEQUENCE [LARGE SCALE GENOMIC DNA]</scope>
    <source>
        <strain evidence="8">ATCC 10662 / CBS 1146 / NBRC 0425 / NCYC 2629 / NRRL Y-866</strain>
    </source>
</reference>
<dbReference type="Pfam" id="PF02724">
    <property type="entry name" value="CDC45"/>
    <property type="match status" value="1"/>
</dbReference>
<dbReference type="GO" id="GO:0000785">
    <property type="term" value="C:chromatin"/>
    <property type="evidence" value="ECO:0007669"/>
    <property type="project" value="EnsemblFungi"/>
</dbReference>
<feature type="region of interest" description="Disordered" evidence="6">
    <location>
        <begin position="170"/>
        <end position="219"/>
    </location>
</feature>
<evidence type="ECO:0000313" key="8">
    <source>
        <dbReference type="Proteomes" id="UP000005627"/>
    </source>
</evidence>
<dbReference type="PANTHER" id="PTHR10507">
    <property type="entry name" value="CDC45-RELATED PROTEIN"/>
    <property type="match status" value="1"/>
</dbReference>
<gene>
    <name evidence="7" type="primary">TDEL0F04190</name>
    <name evidence="7" type="ORF">TDEL_0F04190</name>
</gene>
<dbReference type="GO" id="GO:0006270">
    <property type="term" value="P:DNA replication initiation"/>
    <property type="evidence" value="ECO:0007669"/>
    <property type="project" value="EnsemblFungi"/>
</dbReference>
<organism evidence="7 8">
    <name type="scientific">Torulaspora delbrueckii</name>
    <name type="common">Yeast</name>
    <name type="synonym">Candida colliculosa</name>
    <dbReference type="NCBI Taxonomy" id="4950"/>
    <lineage>
        <taxon>Eukaryota</taxon>
        <taxon>Fungi</taxon>
        <taxon>Dikarya</taxon>
        <taxon>Ascomycota</taxon>
        <taxon>Saccharomycotina</taxon>
        <taxon>Saccharomycetes</taxon>
        <taxon>Saccharomycetales</taxon>
        <taxon>Saccharomycetaceae</taxon>
        <taxon>Torulaspora</taxon>
    </lineage>
</organism>
<dbReference type="KEGG" id="tdl:TDEL_0F04190"/>
<evidence type="ECO:0000256" key="6">
    <source>
        <dbReference type="SAM" id="MobiDB-lite"/>
    </source>
</evidence>
<dbReference type="PANTHER" id="PTHR10507:SF0">
    <property type="entry name" value="CELL DIVISION CONTROL PROTEIN 45 HOMOLOG"/>
    <property type="match status" value="1"/>
</dbReference>
<keyword evidence="3" id="KW-0235">DNA replication</keyword>
<evidence type="ECO:0000256" key="1">
    <source>
        <dbReference type="ARBA" id="ARBA00004123"/>
    </source>
</evidence>
<dbReference type="STRING" id="1076872.G8ZX86"/>
<dbReference type="GO" id="GO:0003688">
    <property type="term" value="F:DNA replication origin binding"/>
    <property type="evidence" value="ECO:0007669"/>
    <property type="project" value="EnsemblFungi"/>
</dbReference>
<keyword evidence="8" id="KW-1185">Reference proteome</keyword>
<dbReference type="GO" id="GO:0003697">
    <property type="term" value="F:single-stranded DNA binding"/>
    <property type="evidence" value="ECO:0007669"/>
    <property type="project" value="EnsemblFungi"/>
</dbReference>
<dbReference type="GO" id="GO:1902977">
    <property type="term" value="P:mitotic DNA replication preinitiation complex assembly"/>
    <property type="evidence" value="ECO:0007669"/>
    <property type="project" value="EnsemblFungi"/>
</dbReference>
<dbReference type="GO" id="GO:0043596">
    <property type="term" value="C:nuclear replication fork"/>
    <property type="evidence" value="ECO:0007669"/>
    <property type="project" value="EnsemblFungi"/>
</dbReference>
<dbReference type="eggNOG" id="KOG2475">
    <property type="taxonomic scope" value="Eukaryota"/>
</dbReference>
<dbReference type="HOGENOM" id="CLU_005871_3_0_1"/>
<evidence type="ECO:0000256" key="3">
    <source>
        <dbReference type="ARBA" id="ARBA00022705"/>
    </source>
</evidence>
<dbReference type="GO" id="GO:0071162">
    <property type="term" value="C:CMG complex"/>
    <property type="evidence" value="ECO:0007669"/>
    <property type="project" value="EnsemblFungi"/>
</dbReference>
<proteinExistence type="inferred from homology"/>
<name>G8ZX86_TORDE</name>
<protein>
    <recommendedName>
        <fullName evidence="9">CDC45-like protein</fullName>
    </recommendedName>
</protein>
<dbReference type="InterPro" id="IPR003874">
    <property type="entry name" value="CDC45"/>
</dbReference>
<keyword evidence="5" id="KW-0131">Cell cycle</keyword>
<dbReference type="GO" id="GO:0003682">
    <property type="term" value="F:chromatin binding"/>
    <property type="evidence" value="ECO:0007669"/>
    <property type="project" value="EnsemblFungi"/>
</dbReference>
<dbReference type="AlphaFoldDB" id="G8ZX86"/>
<evidence type="ECO:0000256" key="4">
    <source>
        <dbReference type="ARBA" id="ARBA00023242"/>
    </source>
</evidence>
<evidence type="ECO:0008006" key="9">
    <source>
        <dbReference type="Google" id="ProtNLM"/>
    </source>
</evidence>
<dbReference type="GO" id="GO:0031573">
    <property type="term" value="P:mitotic intra-S DNA damage checkpoint signaling"/>
    <property type="evidence" value="ECO:0007669"/>
    <property type="project" value="EnsemblFungi"/>
</dbReference>
<dbReference type="InParanoid" id="G8ZX86"/>
<sequence length="634" mass="72718">MYYEIRQIAEPYNDILRDSSSHSSCQLVIFVSCLNIDALCATKMLSQLLKRQLVQLQIVPVFGYAELKSHYSRLDDNINSVILVGCGGSIDIESFFEIDPKELLVDNEDKDVEKGAKYRRNIYVFDAHRPWNLDNLFGSDIVNCMDDGTVEEELSEQKKAYFRLLELDNEMKEGDDEEETDAEQTDKDENDDDDDDEVEFVNRKRPSPESKKQSRKQQKKEIHELETTIEEYYSSGTSVVNSLSLQVYSLISAVGECNLNYLWLTILGATSLDTPHPQVYNRLYPLLQDEVKRISLSNYSGKTPDSLSLEIQPDYYLFLLRHSSLYDSFFYSNFVNAKLSLWRENGKKRLHKMFATMGIPITTAQETWIYMDHSIKRELGIIFEKNLERYGLQDIIRDGFVRTLGFRGSVSASEFVEALTALLEAGQSKNGLAAEFNNTQEKASDQSTDSDLPHKRWIANFWQGWDALDNDKITLLKHGIKLAQSLQKAIFNTGVTILEKKLIKDLRIYRLCVLQDGPDLDLYQNPLTLLRLGNWLIEFCAESEEKHLLPMVLATLNDSTDTYLVAGLPPRYPRGLDNSPVRKPIVNNFSMAFQYMTSETGARVKIDNFESSIIEIRRDDLLPFLEKLTMSGLL</sequence>
<evidence type="ECO:0000256" key="5">
    <source>
        <dbReference type="ARBA" id="ARBA00023306"/>
    </source>
</evidence>